<gene>
    <name evidence="2" type="ORF">jhhlp_008352</name>
</gene>
<protein>
    <recommendedName>
        <fullName evidence="1">N-acetyltransferase domain-containing protein</fullName>
    </recommendedName>
</protein>
<dbReference type="GO" id="GO:0016747">
    <property type="term" value="F:acyltransferase activity, transferring groups other than amino-acyl groups"/>
    <property type="evidence" value="ECO:0007669"/>
    <property type="project" value="InterPro"/>
</dbReference>
<evidence type="ECO:0000313" key="2">
    <source>
        <dbReference type="EMBL" id="PKS04986.1"/>
    </source>
</evidence>
<dbReference type="InterPro" id="IPR000182">
    <property type="entry name" value="GNAT_dom"/>
</dbReference>
<proteinExistence type="predicted"/>
<dbReference type="InterPro" id="IPR052523">
    <property type="entry name" value="Trichothecene_AcTrans"/>
</dbReference>
<name>A0A2N3MXT6_9PEZI</name>
<dbReference type="VEuPathDB" id="FungiDB:jhhlp_008352"/>
<evidence type="ECO:0000313" key="3">
    <source>
        <dbReference type="Proteomes" id="UP000233524"/>
    </source>
</evidence>
<dbReference type="InterPro" id="IPR016181">
    <property type="entry name" value="Acyl_CoA_acyltransferase"/>
</dbReference>
<dbReference type="PANTHER" id="PTHR42791">
    <property type="entry name" value="GNAT FAMILY ACETYLTRANSFERASE"/>
    <property type="match status" value="1"/>
</dbReference>
<dbReference type="STRING" id="41688.A0A2N3MXT6"/>
<reference evidence="2 3" key="1">
    <citation type="journal article" date="2017" name="G3 (Bethesda)">
        <title>First Draft Genome Sequence of the Pathogenic Fungus Lomentospora prolificans (Formerly Scedosporium prolificans).</title>
        <authorList>
            <person name="Luo R."/>
            <person name="Zimin A."/>
            <person name="Workman R."/>
            <person name="Fan Y."/>
            <person name="Pertea G."/>
            <person name="Grossman N."/>
            <person name="Wear M.P."/>
            <person name="Jia B."/>
            <person name="Miller H."/>
            <person name="Casadevall A."/>
            <person name="Timp W."/>
            <person name="Zhang S.X."/>
            <person name="Salzberg S.L."/>
        </authorList>
    </citation>
    <scope>NUCLEOTIDE SEQUENCE [LARGE SCALE GENOMIC DNA]</scope>
    <source>
        <strain evidence="2 3">JHH-5317</strain>
    </source>
</reference>
<sequence length="258" mass="29879">MQVGSYPTDRSFEVRIATLQDLEDITGVAQKGFPDDPEFDYRFPRRHEYPEDNHKWIKQEYKEYLCQPEKYIVVIVTASDFGGRAVSLSVWDKAVSLPHQGGDLGVPDDPRKPVLRRDVDAANFREFKKAMSQGFTKFFGKYGDGQLHLWLLCTHPSFRRRGAATRLCEWGLRFANSRGLCVTVLASPMGKSLYEKLDFFVCDWFYINVEGDPTALKIWALEYFNKEQKYNTGSLAHCWAQFWRALWTTKKTYGNVSL</sequence>
<comment type="caution">
    <text evidence="2">The sequence shown here is derived from an EMBL/GenBank/DDBJ whole genome shotgun (WGS) entry which is preliminary data.</text>
</comment>
<keyword evidence="3" id="KW-1185">Reference proteome</keyword>
<dbReference type="AlphaFoldDB" id="A0A2N3MXT6"/>
<dbReference type="CDD" id="cd04301">
    <property type="entry name" value="NAT_SF"/>
    <property type="match status" value="1"/>
</dbReference>
<feature type="domain" description="N-acetyltransferase" evidence="1">
    <location>
        <begin position="144"/>
        <end position="201"/>
    </location>
</feature>
<evidence type="ECO:0000259" key="1">
    <source>
        <dbReference type="Pfam" id="PF13673"/>
    </source>
</evidence>
<dbReference type="InParanoid" id="A0A2N3MXT6"/>
<dbReference type="Proteomes" id="UP000233524">
    <property type="component" value="Unassembled WGS sequence"/>
</dbReference>
<dbReference type="EMBL" id="NLAX01001623">
    <property type="protein sequence ID" value="PKS04986.1"/>
    <property type="molecule type" value="Genomic_DNA"/>
</dbReference>
<dbReference type="OrthoDB" id="4738875at2759"/>
<dbReference type="Gene3D" id="3.40.630.30">
    <property type="match status" value="1"/>
</dbReference>
<organism evidence="2 3">
    <name type="scientific">Lomentospora prolificans</name>
    <dbReference type="NCBI Taxonomy" id="41688"/>
    <lineage>
        <taxon>Eukaryota</taxon>
        <taxon>Fungi</taxon>
        <taxon>Dikarya</taxon>
        <taxon>Ascomycota</taxon>
        <taxon>Pezizomycotina</taxon>
        <taxon>Sordariomycetes</taxon>
        <taxon>Hypocreomycetidae</taxon>
        <taxon>Microascales</taxon>
        <taxon>Microascaceae</taxon>
        <taxon>Lomentospora</taxon>
    </lineage>
</organism>
<dbReference type="PANTHER" id="PTHR42791:SF2">
    <property type="entry name" value="N-ACETYLTRANSFERASE DOMAIN-CONTAINING PROTEIN"/>
    <property type="match status" value="1"/>
</dbReference>
<accession>A0A2N3MXT6</accession>
<dbReference type="SUPFAM" id="SSF55729">
    <property type="entry name" value="Acyl-CoA N-acyltransferases (Nat)"/>
    <property type="match status" value="1"/>
</dbReference>
<dbReference type="Pfam" id="PF13673">
    <property type="entry name" value="Acetyltransf_10"/>
    <property type="match status" value="1"/>
</dbReference>